<accession>A0A974DNG0</accession>
<evidence type="ECO:0000313" key="2">
    <source>
        <dbReference type="EMBL" id="OCT94425.1"/>
    </source>
</evidence>
<organism evidence="2 3">
    <name type="scientific">Xenopus laevis</name>
    <name type="common">African clawed frog</name>
    <dbReference type="NCBI Taxonomy" id="8355"/>
    <lineage>
        <taxon>Eukaryota</taxon>
        <taxon>Metazoa</taxon>
        <taxon>Chordata</taxon>
        <taxon>Craniata</taxon>
        <taxon>Vertebrata</taxon>
        <taxon>Euteleostomi</taxon>
        <taxon>Amphibia</taxon>
        <taxon>Batrachia</taxon>
        <taxon>Anura</taxon>
        <taxon>Pipoidea</taxon>
        <taxon>Pipidae</taxon>
        <taxon>Xenopodinae</taxon>
        <taxon>Xenopus</taxon>
        <taxon>Xenopus</taxon>
    </lineage>
</organism>
<dbReference type="AlphaFoldDB" id="A0A974DNG0"/>
<sequence>MSGTEGVRVTRYHGDQRGEERKRPSLLFVSHAVHLQLFSFIFNLSTTALPSLFIYLHVYLCKPLLSYVIQTLL</sequence>
<feature type="region of interest" description="Disordered" evidence="1">
    <location>
        <begin position="1"/>
        <end position="21"/>
    </location>
</feature>
<feature type="compositionally biased region" description="Basic and acidic residues" evidence="1">
    <location>
        <begin position="12"/>
        <end position="21"/>
    </location>
</feature>
<evidence type="ECO:0000313" key="3">
    <source>
        <dbReference type="Proteomes" id="UP000694892"/>
    </source>
</evidence>
<proteinExistence type="predicted"/>
<reference evidence="3" key="1">
    <citation type="journal article" date="2016" name="Nature">
        <title>Genome evolution in the allotetraploid frog Xenopus laevis.</title>
        <authorList>
            <person name="Session A.M."/>
            <person name="Uno Y."/>
            <person name="Kwon T."/>
            <person name="Chapman J.A."/>
            <person name="Toyoda A."/>
            <person name="Takahashi S."/>
            <person name="Fukui A."/>
            <person name="Hikosaka A."/>
            <person name="Suzuki A."/>
            <person name="Kondo M."/>
            <person name="van Heeringen S.J."/>
            <person name="Quigley I."/>
            <person name="Heinz S."/>
            <person name="Ogino H."/>
            <person name="Ochi H."/>
            <person name="Hellsten U."/>
            <person name="Lyons J.B."/>
            <person name="Simakov O."/>
            <person name="Putnam N."/>
            <person name="Stites J."/>
            <person name="Kuroki Y."/>
            <person name="Tanaka T."/>
            <person name="Michiue T."/>
            <person name="Watanabe M."/>
            <person name="Bogdanovic O."/>
            <person name="Lister R."/>
            <person name="Georgiou G."/>
            <person name="Paranjpe S.S."/>
            <person name="van Kruijsbergen I."/>
            <person name="Shu S."/>
            <person name="Carlson J."/>
            <person name="Kinoshita T."/>
            <person name="Ohta Y."/>
            <person name="Mawaribuchi S."/>
            <person name="Jenkins J."/>
            <person name="Grimwood J."/>
            <person name="Schmutz J."/>
            <person name="Mitros T."/>
            <person name="Mozaffari S.V."/>
            <person name="Suzuki Y."/>
            <person name="Haramoto Y."/>
            <person name="Yamamoto T.S."/>
            <person name="Takagi C."/>
            <person name="Heald R."/>
            <person name="Miller K."/>
            <person name="Haudenschild C."/>
            <person name="Kitzman J."/>
            <person name="Nakayama T."/>
            <person name="Izutsu Y."/>
            <person name="Robert J."/>
            <person name="Fortriede J."/>
            <person name="Burns K."/>
            <person name="Lotay V."/>
            <person name="Karimi K."/>
            <person name="Yasuoka Y."/>
            <person name="Dichmann D.S."/>
            <person name="Flajnik M.F."/>
            <person name="Houston D.W."/>
            <person name="Shendure J."/>
            <person name="DuPasquier L."/>
            <person name="Vize P.D."/>
            <person name="Zorn A.M."/>
            <person name="Ito M."/>
            <person name="Marcotte E.M."/>
            <person name="Wallingford J.B."/>
            <person name="Ito Y."/>
            <person name="Asashima M."/>
            <person name="Ueno N."/>
            <person name="Matsuda Y."/>
            <person name="Veenstra G.J."/>
            <person name="Fujiyama A."/>
            <person name="Harland R.M."/>
            <person name="Taira M."/>
            <person name="Rokhsar D.S."/>
        </authorList>
    </citation>
    <scope>NUCLEOTIDE SEQUENCE [LARGE SCALE GENOMIC DNA]</scope>
    <source>
        <strain evidence="3">J</strain>
    </source>
</reference>
<evidence type="ECO:0000256" key="1">
    <source>
        <dbReference type="SAM" id="MobiDB-lite"/>
    </source>
</evidence>
<protein>
    <submittedName>
        <fullName evidence="2">Uncharacterized protein</fullName>
    </submittedName>
</protein>
<dbReference type="EMBL" id="CM004468">
    <property type="protein sequence ID" value="OCT94425.1"/>
    <property type="molecule type" value="Genomic_DNA"/>
</dbReference>
<gene>
    <name evidence="2" type="ORF">XELAEV_18012096mg</name>
</gene>
<name>A0A974DNG0_XENLA</name>
<dbReference type="Proteomes" id="UP000694892">
    <property type="component" value="Chromosome 2L"/>
</dbReference>